<dbReference type="AlphaFoldDB" id="X1MCY2"/>
<dbReference type="InterPro" id="IPR029063">
    <property type="entry name" value="SAM-dependent_MTases_sf"/>
</dbReference>
<dbReference type="SUPFAM" id="SSF53335">
    <property type="entry name" value="S-adenosyl-L-methionine-dependent methyltransferases"/>
    <property type="match status" value="1"/>
</dbReference>
<accession>X1MCY2</accession>
<feature type="domain" description="Methyltransferase type 11" evidence="1">
    <location>
        <begin position="125"/>
        <end position="165"/>
    </location>
</feature>
<organism evidence="2">
    <name type="scientific">marine sediment metagenome</name>
    <dbReference type="NCBI Taxonomy" id="412755"/>
    <lineage>
        <taxon>unclassified sequences</taxon>
        <taxon>metagenomes</taxon>
        <taxon>ecological metagenomes</taxon>
    </lineage>
</organism>
<dbReference type="InterPro" id="IPR013216">
    <property type="entry name" value="Methyltransf_11"/>
</dbReference>
<dbReference type="EMBL" id="BARV01023268">
    <property type="protein sequence ID" value="GAI29487.1"/>
    <property type="molecule type" value="Genomic_DNA"/>
</dbReference>
<comment type="caution">
    <text evidence="2">The sequence shown here is derived from an EMBL/GenBank/DDBJ whole genome shotgun (WGS) entry which is preliminary data.</text>
</comment>
<dbReference type="Pfam" id="PF08241">
    <property type="entry name" value="Methyltransf_11"/>
    <property type="match status" value="1"/>
</dbReference>
<protein>
    <recommendedName>
        <fullName evidence="1">Methyltransferase type 11 domain-containing protein</fullName>
    </recommendedName>
</protein>
<gene>
    <name evidence="2" type="ORF">S06H3_38204</name>
</gene>
<evidence type="ECO:0000259" key="1">
    <source>
        <dbReference type="Pfam" id="PF08241"/>
    </source>
</evidence>
<sequence>MRSIAGFARFVPVPVKKQLGVLREILQHLTTPSLESLPNAPGLFRVYRYLYQHPDLERKSGGWLYKGKFYPDYLTVGGAGYAIFREALKFCHGHGIDIGAGLWPLPGAIPVDVWRGPGIGRIVSNFDDASLDFVFSSHCLEHIENWREALCEWVKKLKPGGMLFLYLPHPDCAIWHPGSPFVGKGHKWIPRPEIAKRTLLEFECEIIQFDEGPDAMQSFHVCGRK</sequence>
<reference evidence="2" key="1">
    <citation type="journal article" date="2014" name="Front. Microbiol.">
        <title>High frequency of phylogenetically diverse reductive dehalogenase-homologous genes in deep subseafloor sedimentary metagenomes.</title>
        <authorList>
            <person name="Kawai M."/>
            <person name="Futagami T."/>
            <person name="Toyoda A."/>
            <person name="Takaki Y."/>
            <person name="Nishi S."/>
            <person name="Hori S."/>
            <person name="Arai W."/>
            <person name="Tsubouchi T."/>
            <person name="Morono Y."/>
            <person name="Uchiyama I."/>
            <person name="Ito T."/>
            <person name="Fujiyama A."/>
            <person name="Inagaki F."/>
            <person name="Takami H."/>
        </authorList>
    </citation>
    <scope>NUCLEOTIDE SEQUENCE</scope>
    <source>
        <strain evidence="2">Expedition CK06-06</strain>
    </source>
</reference>
<name>X1MCY2_9ZZZZ</name>
<dbReference type="Gene3D" id="3.40.50.150">
    <property type="entry name" value="Vaccinia Virus protein VP39"/>
    <property type="match status" value="1"/>
</dbReference>
<evidence type="ECO:0000313" key="2">
    <source>
        <dbReference type="EMBL" id="GAI29487.1"/>
    </source>
</evidence>
<dbReference type="GO" id="GO:0008757">
    <property type="term" value="F:S-adenosylmethionine-dependent methyltransferase activity"/>
    <property type="evidence" value="ECO:0007669"/>
    <property type="project" value="InterPro"/>
</dbReference>
<proteinExistence type="predicted"/>